<proteinExistence type="predicted"/>
<sequence length="112" mass="13489">MKKKCKNFRKITKNLRFTSKNLLQFMTKIKIAIISTISILKKLCENARCIIMVISIKTYQNILCFKSEKNKDHYRPVYDTMYLLCYILKQNRTQFEDDIIKLINLQIFQNLE</sequence>
<evidence type="ECO:0000313" key="3">
    <source>
        <dbReference type="Proteomes" id="UP001642409"/>
    </source>
</evidence>
<evidence type="ECO:0000313" key="2">
    <source>
        <dbReference type="EMBL" id="CAL6100477.1"/>
    </source>
</evidence>
<reference evidence="2 3" key="2">
    <citation type="submission" date="2024-07" db="EMBL/GenBank/DDBJ databases">
        <authorList>
            <person name="Akdeniz Z."/>
        </authorList>
    </citation>
    <scope>NUCLEOTIDE SEQUENCE [LARGE SCALE GENOMIC DNA]</scope>
</reference>
<name>A0AA86QD51_9EUKA</name>
<keyword evidence="3" id="KW-1185">Reference proteome</keyword>
<comment type="caution">
    <text evidence="1">The sequence shown here is derived from an EMBL/GenBank/DDBJ whole genome shotgun (WGS) entry which is preliminary data.</text>
</comment>
<protein>
    <submittedName>
        <fullName evidence="2">Hypothetical_protein</fullName>
    </submittedName>
</protein>
<dbReference type="Proteomes" id="UP001642409">
    <property type="component" value="Unassembled WGS sequence"/>
</dbReference>
<evidence type="ECO:0000313" key="1">
    <source>
        <dbReference type="EMBL" id="CAI9957089.1"/>
    </source>
</evidence>
<dbReference type="EMBL" id="CAXDID020000531">
    <property type="protein sequence ID" value="CAL6100477.1"/>
    <property type="molecule type" value="Genomic_DNA"/>
</dbReference>
<reference evidence="1" key="1">
    <citation type="submission" date="2023-06" db="EMBL/GenBank/DDBJ databases">
        <authorList>
            <person name="Kurt Z."/>
        </authorList>
    </citation>
    <scope>NUCLEOTIDE SEQUENCE</scope>
</reference>
<accession>A0AA86QD51</accession>
<dbReference type="AlphaFoldDB" id="A0AA86QD51"/>
<gene>
    <name evidence="1" type="ORF">HINF_LOCUS44734</name>
    <name evidence="2" type="ORF">HINF_LOCUS70573</name>
</gene>
<organism evidence="1">
    <name type="scientific">Hexamita inflata</name>
    <dbReference type="NCBI Taxonomy" id="28002"/>
    <lineage>
        <taxon>Eukaryota</taxon>
        <taxon>Metamonada</taxon>
        <taxon>Diplomonadida</taxon>
        <taxon>Hexamitidae</taxon>
        <taxon>Hexamitinae</taxon>
        <taxon>Hexamita</taxon>
    </lineage>
</organism>
<dbReference type="EMBL" id="CATOUU010000883">
    <property type="protein sequence ID" value="CAI9957089.1"/>
    <property type="molecule type" value="Genomic_DNA"/>
</dbReference>